<reference evidence="9" key="1">
    <citation type="submission" date="2019-10" db="EMBL/GenBank/DDBJ databases">
        <title>Streptomyces sp. nov., a novel actinobacterium isolated from alkaline environment.</title>
        <authorList>
            <person name="Golinska P."/>
        </authorList>
    </citation>
    <scope>NUCLEOTIDE SEQUENCE [LARGE SCALE GENOMIC DNA]</scope>
    <source>
        <strain evidence="9">DSM 42118</strain>
    </source>
</reference>
<dbReference type="InterPro" id="IPR014016">
    <property type="entry name" value="UvrD-like_ATP-bd"/>
</dbReference>
<keyword evidence="1 5" id="KW-0547">Nucleotide-binding</keyword>
<dbReference type="Proteomes" id="UP000538929">
    <property type="component" value="Unassembled WGS sequence"/>
</dbReference>
<feature type="binding site" evidence="5">
    <location>
        <begin position="237"/>
        <end position="244"/>
    </location>
    <ligand>
        <name>ATP</name>
        <dbReference type="ChEBI" id="CHEBI:30616"/>
    </ligand>
</feature>
<gene>
    <name evidence="8" type="ORF">FNQ90_18045</name>
</gene>
<protein>
    <submittedName>
        <fullName evidence="8">AAA family ATPase</fullName>
    </submittedName>
</protein>
<dbReference type="GO" id="GO:0043138">
    <property type="term" value="F:3'-5' DNA helicase activity"/>
    <property type="evidence" value="ECO:0007669"/>
    <property type="project" value="TreeGrafter"/>
</dbReference>
<accession>A0A7W3TFS6</accession>
<dbReference type="InterPro" id="IPR027351">
    <property type="entry name" value="(+)RNA_virus_helicase_core_dom"/>
</dbReference>
<dbReference type="InterPro" id="IPR027417">
    <property type="entry name" value="P-loop_NTPase"/>
</dbReference>
<dbReference type="PANTHER" id="PTHR11070:SF45">
    <property type="entry name" value="DNA 3'-5' HELICASE"/>
    <property type="match status" value="1"/>
</dbReference>
<name>A0A7W3TFS6_9ACTN</name>
<evidence type="ECO:0000256" key="3">
    <source>
        <dbReference type="ARBA" id="ARBA00022806"/>
    </source>
</evidence>
<dbReference type="Pfam" id="PF01443">
    <property type="entry name" value="Viral_helicase1"/>
    <property type="match status" value="1"/>
</dbReference>
<evidence type="ECO:0000313" key="9">
    <source>
        <dbReference type="Proteomes" id="UP000538929"/>
    </source>
</evidence>
<evidence type="ECO:0000256" key="1">
    <source>
        <dbReference type="ARBA" id="ARBA00022741"/>
    </source>
</evidence>
<dbReference type="PROSITE" id="PS51198">
    <property type="entry name" value="UVRD_HELICASE_ATP_BIND"/>
    <property type="match status" value="1"/>
</dbReference>
<evidence type="ECO:0000259" key="7">
    <source>
        <dbReference type="PROSITE" id="PS51198"/>
    </source>
</evidence>
<keyword evidence="2 5" id="KW-0378">Hydrolase</keyword>
<keyword evidence="9" id="KW-1185">Reference proteome</keyword>
<evidence type="ECO:0000256" key="5">
    <source>
        <dbReference type="PROSITE-ProRule" id="PRU00560"/>
    </source>
</evidence>
<dbReference type="GO" id="GO:0005829">
    <property type="term" value="C:cytosol"/>
    <property type="evidence" value="ECO:0007669"/>
    <property type="project" value="TreeGrafter"/>
</dbReference>
<dbReference type="RefSeq" id="WP_182607372.1">
    <property type="nucleotide sequence ID" value="NZ_VKHT01000674.1"/>
</dbReference>
<dbReference type="PANTHER" id="PTHR11070">
    <property type="entry name" value="UVRD / RECB / PCRA DNA HELICASE FAMILY MEMBER"/>
    <property type="match status" value="1"/>
</dbReference>
<dbReference type="EMBL" id="VKHT01000674">
    <property type="protein sequence ID" value="MBB0245957.1"/>
    <property type="molecule type" value="Genomic_DNA"/>
</dbReference>
<proteinExistence type="predicted"/>
<feature type="region of interest" description="Disordered" evidence="6">
    <location>
        <begin position="1"/>
        <end position="45"/>
    </location>
</feature>
<evidence type="ECO:0000313" key="8">
    <source>
        <dbReference type="EMBL" id="MBB0245957.1"/>
    </source>
</evidence>
<dbReference type="Gene3D" id="3.40.50.300">
    <property type="entry name" value="P-loop containing nucleotide triphosphate hydrolases"/>
    <property type="match status" value="2"/>
</dbReference>
<dbReference type="AlphaFoldDB" id="A0A7W3TFS6"/>
<organism evidence="8 9">
    <name type="scientific">Streptomyces alkaliphilus</name>
    <dbReference type="NCBI Taxonomy" id="1472722"/>
    <lineage>
        <taxon>Bacteria</taxon>
        <taxon>Bacillati</taxon>
        <taxon>Actinomycetota</taxon>
        <taxon>Actinomycetes</taxon>
        <taxon>Kitasatosporales</taxon>
        <taxon>Streptomycetaceae</taxon>
        <taxon>Streptomyces</taxon>
    </lineage>
</organism>
<sequence>MRRSIGAGKPGSTRPRGDGGDGVSPADPPAAPPARRRAARDGRDRQVLAERAAVEAMYRRLDHDLTETLRQRERALAVRPESPGEMYARDLEVDRLTRVIGELRAAERALCFGRVDTTTGTSLHIGRVALRDEGGDLLLIDWRADAARPFYAATAASPLGLRRRRHLRLEGRTVVGVSDELLDGSAPTEEDVVGDGPLVEALGRARTGRMREAVSTLRAEQDAIVRSPSRGVTVVQGGPGTGKTIVALHRAAYVLHSFPRVADRGVLVHGPNHRFLDYIGDVLPSLGENDVRLATAADLVGVKPGATEPAVVAEVKGRADLAEALARWVEARRPHGVPLTVTIGRDTMTMGVSAVDRARRTALRDAPGHNPARERFTEEVVEELVDLMEERAAETLDTIDAEVAEVLGVDPDRVTAADLRRLGVETADPGSGQPGFDRETVRASLTGDPGIDSLVQGVWPRLEAGAVLREFLADRAALASLLPGWTPEERELLAGAPTPGPTTADLALLDEARHLLDGPPEQVFGHIVVDEAQELTGMEWRMLMRRCPSRSMTIVGDFAQAGSNTGIHGWEAALSPFVGDRFETHTLTVNYRTTAEILRASAPLLAEVAPGQRPSRSIRHGAVPRTLGTTEVETAGSVDRLIEEERRLHPEGLIGVICPPRRVGDLEAGPTGRNVVVVPADEARGLEFDTVLLVDPAGIRAARPAGARDLYVATTRATTRLTVVEVRPDTAG</sequence>
<feature type="domain" description="UvrD-like helicase ATP-binding" evidence="7">
    <location>
        <begin position="216"/>
        <end position="594"/>
    </location>
</feature>
<keyword evidence="4 5" id="KW-0067">ATP-binding</keyword>
<dbReference type="GO" id="GO:0003677">
    <property type="term" value="F:DNA binding"/>
    <property type="evidence" value="ECO:0007669"/>
    <property type="project" value="InterPro"/>
</dbReference>
<dbReference type="InterPro" id="IPR000212">
    <property type="entry name" value="DNA_helicase_UvrD/REP"/>
</dbReference>
<evidence type="ECO:0000256" key="6">
    <source>
        <dbReference type="SAM" id="MobiDB-lite"/>
    </source>
</evidence>
<evidence type="ECO:0000256" key="2">
    <source>
        <dbReference type="ARBA" id="ARBA00022801"/>
    </source>
</evidence>
<dbReference type="SUPFAM" id="SSF52540">
    <property type="entry name" value="P-loop containing nucleoside triphosphate hydrolases"/>
    <property type="match status" value="1"/>
</dbReference>
<evidence type="ECO:0000256" key="4">
    <source>
        <dbReference type="ARBA" id="ARBA00022840"/>
    </source>
</evidence>
<comment type="caution">
    <text evidence="8">The sequence shown here is derived from an EMBL/GenBank/DDBJ whole genome shotgun (WGS) entry which is preliminary data.</text>
</comment>
<dbReference type="GO" id="GO:0000725">
    <property type="term" value="P:recombinational repair"/>
    <property type="evidence" value="ECO:0007669"/>
    <property type="project" value="TreeGrafter"/>
</dbReference>
<dbReference type="GO" id="GO:0005524">
    <property type="term" value="F:ATP binding"/>
    <property type="evidence" value="ECO:0007669"/>
    <property type="project" value="UniProtKB-UniRule"/>
</dbReference>
<keyword evidence="3 5" id="KW-0347">Helicase</keyword>
<dbReference type="GO" id="GO:0016787">
    <property type="term" value="F:hydrolase activity"/>
    <property type="evidence" value="ECO:0007669"/>
    <property type="project" value="UniProtKB-UniRule"/>
</dbReference>